<comment type="caution">
    <text evidence="2">The sequence shown here is derived from an EMBL/GenBank/DDBJ whole genome shotgun (WGS) entry which is preliminary data.</text>
</comment>
<accession>A0A1R2CIG1</accession>
<dbReference type="PANTHER" id="PTHR10974:SF1">
    <property type="entry name" value="FI08016P-RELATED"/>
    <property type="match status" value="1"/>
</dbReference>
<keyword evidence="1" id="KW-0812">Transmembrane</keyword>
<name>A0A1R2CIG1_9CILI</name>
<proteinExistence type="predicted"/>
<keyword evidence="1" id="KW-1133">Transmembrane helix</keyword>
<evidence type="ECO:0000313" key="3">
    <source>
        <dbReference type="Proteomes" id="UP000187209"/>
    </source>
</evidence>
<sequence>MRNLLRLLAYIFIFWLIVIIASFSLSKNNKNNNNETHSVELDNFFLRIKGLELPENYTELRYPQSINISSISNITCSLLKRNRKHETSEYKPLSYGFDVYNENKFFTFASHKTCNNDNLFDVNSGVYSTKPGEMVDVFEGCKRSDERFGNNSLKYELSKGTEYKFGEKCEFFFAKGYKGQGDAMLRNIYMQEYAEKAKKYAEEKMNYFNTTNTKPMTVVVFVVDSISRQGLFRCIPKTIEFLNYNVIDPEGKYSKKFAMYEFPLSNSIQAFTVPNLVPLLYGISEDLAKEFLAEKDINKPEHANFFTELQYKFSLFEHYRQHGFVTMFLNDVVTDYLSKITGRVIITDHQASNFWKLGNKFFGYSDFNSKDQCIGSNLPHYFSLKYLKEYLHNYKGNNRFAYVHINTAHAGIGTRLNIADNDFIGFFNEVLREYKELDEDFTFLFIGDHGTSRGDFLNIDGFAERVNPPYLLLSNKELVFRLKAHYNLEMNAFRLVSKYDWHKTLKMLAMAPYIDQPSEQYLNGKKLDGTFMFQETIHENKTCDDAGITPKYCLSIKFIDIDPLSYKQKDDLNYYIQNAITLINKVHQRNGCNTVTLSQVLRISKLDLDLEQELPTTHYLILISTNEDPNARFLIHGTTALSNQFNDLKVSGDFVILKKAPYKRVGKITYHSVFKIWSVSRLDSVPSNACENKVKYSKRYFYTEKNESCKDLCKDHGFSCSSPTFAHMILGYLAEMGYDIQKVGFDNSIEIVNGIAEVGKGDSCVMKYKGKGLCQCGI</sequence>
<dbReference type="AlphaFoldDB" id="A0A1R2CIG1"/>
<dbReference type="PANTHER" id="PTHR10974">
    <property type="entry name" value="FI08016P-RELATED"/>
    <property type="match status" value="1"/>
</dbReference>
<evidence type="ECO:0000313" key="2">
    <source>
        <dbReference type="EMBL" id="OMJ88736.1"/>
    </source>
</evidence>
<gene>
    <name evidence="2" type="ORF">SteCoe_9281</name>
</gene>
<evidence type="ECO:0000256" key="1">
    <source>
        <dbReference type="SAM" id="Phobius"/>
    </source>
</evidence>
<organism evidence="2 3">
    <name type="scientific">Stentor coeruleus</name>
    <dbReference type="NCBI Taxonomy" id="5963"/>
    <lineage>
        <taxon>Eukaryota</taxon>
        <taxon>Sar</taxon>
        <taxon>Alveolata</taxon>
        <taxon>Ciliophora</taxon>
        <taxon>Postciliodesmatophora</taxon>
        <taxon>Heterotrichea</taxon>
        <taxon>Heterotrichida</taxon>
        <taxon>Stentoridae</taxon>
        <taxon>Stentor</taxon>
    </lineage>
</organism>
<reference evidence="2 3" key="1">
    <citation type="submission" date="2016-11" db="EMBL/GenBank/DDBJ databases">
        <title>The macronuclear genome of Stentor coeruleus: a giant cell with tiny introns.</title>
        <authorList>
            <person name="Slabodnick M."/>
            <person name="Ruby J.G."/>
            <person name="Reiff S.B."/>
            <person name="Swart E.C."/>
            <person name="Gosai S."/>
            <person name="Prabakaran S."/>
            <person name="Witkowska E."/>
            <person name="Larue G.E."/>
            <person name="Fisher S."/>
            <person name="Freeman R.M."/>
            <person name="Gunawardena J."/>
            <person name="Chu W."/>
            <person name="Stover N.A."/>
            <person name="Gregory B.D."/>
            <person name="Nowacki M."/>
            <person name="Derisi J."/>
            <person name="Roy S.W."/>
            <person name="Marshall W.F."/>
            <person name="Sood P."/>
        </authorList>
    </citation>
    <scope>NUCLEOTIDE SEQUENCE [LARGE SCALE GENOMIC DNA]</scope>
    <source>
        <strain evidence="2">WM001</strain>
    </source>
</reference>
<keyword evidence="3" id="KW-1185">Reference proteome</keyword>
<dbReference type="GO" id="GO:0005615">
    <property type="term" value="C:extracellular space"/>
    <property type="evidence" value="ECO:0007669"/>
    <property type="project" value="TreeGrafter"/>
</dbReference>
<dbReference type="EMBL" id="MPUH01000143">
    <property type="protein sequence ID" value="OMJ88736.1"/>
    <property type="molecule type" value="Genomic_DNA"/>
</dbReference>
<dbReference type="InterPro" id="IPR004245">
    <property type="entry name" value="DUF229"/>
</dbReference>
<protein>
    <submittedName>
        <fullName evidence="2">Uncharacterized protein</fullName>
    </submittedName>
</protein>
<feature type="transmembrane region" description="Helical" evidence="1">
    <location>
        <begin position="7"/>
        <end position="25"/>
    </location>
</feature>
<dbReference type="Proteomes" id="UP000187209">
    <property type="component" value="Unassembled WGS sequence"/>
</dbReference>
<dbReference type="OrthoDB" id="413313at2759"/>
<keyword evidence="1" id="KW-0472">Membrane</keyword>
<dbReference type="Pfam" id="PF02995">
    <property type="entry name" value="DUF229"/>
    <property type="match status" value="1"/>
</dbReference>